<dbReference type="Proteomes" id="UP000274920">
    <property type="component" value="Unassembled WGS sequence"/>
</dbReference>
<sequence>MATFKHISSKNADYGAAEQYLTFEHDEFTMKPTLDENGQIVPRTGYLISSLNCGDEDFAIACMRSNLKYGKNQKREDVKSHHYIISFDPRDAPDNGLTVDRAQALGEEFCKTHFPGHQALVCTHPDGHNHSGNIHVHIVINSLRIEEVPLLPYMERPADTREGCKHRCTDAAMEYFKAEVMEMCHRENLYQIDLLNGSKNRITEREYWAKRKGQAALDKENASQATTGEPPKQTKFETDKEKLRRTIRAALSSAISFEDFSGKLLQQGVTVKESRGRLSYLTPDRTKPITARKLGDDFDHAAILEALTQNAQNAARAAETPLPQQEYPRSIKDRLQRNKTAINAPKQDASQREVVQRMVDIAAKKAEGKGKGYEKWATLHNLKQMAATMSVYEESGFSSPEELEAALAAASAGLHEVTGKLKAVESTLREKKDLQKQLLAYIKTKPARDGLKAQKTEKARKSYREQHESEFIISESAARYFKAQGISKLPASKALQAEIEQLTREKNTLYNEYREKKASVRELQTVKGNLDKILCREPEREKGRENER</sequence>
<accession>A0A426DQM8</accession>
<evidence type="ECO:0000313" key="5">
    <source>
        <dbReference type="Proteomes" id="UP000274920"/>
    </source>
</evidence>
<dbReference type="EMBL" id="RHJS01000002">
    <property type="protein sequence ID" value="RRK35050.1"/>
    <property type="molecule type" value="Genomic_DNA"/>
</dbReference>
<dbReference type="AlphaFoldDB" id="A0A426DQM8"/>
<gene>
    <name evidence="4" type="ORF">EBB54_29745</name>
</gene>
<feature type="domain" description="MobA/VirD2-like nuclease" evidence="3">
    <location>
        <begin position="50"/>
        <end position="146"/>
    </location>
</feature>
<keyword evidence="5" id="KW-1185">Reference proteome</keyword>
<dbReference type="InterPro" id="IPR005094">
    <property type="entry name" value="Endonuclease_MobA/VirD2"/>
</dbReference>
<comment type="caution">
    <text evidence="4">The sequence shown here is derived from an EMBL/GenBank/DDBJ whole genome shotgun (WGS) entry which is preliminary data.</text>
</comment>
<evidence type="ECO:0000259" key="3">
    <source>
        <dbReference type="Pfam" id="PF03432"/>
    </source>
</evidence>
<feature type="region of interest" description="Disordered" evidence="2">
    <location>
        <begin position="213"/>
        <end position="241"/>
    </location>
</feature>
<proteinExistence type="predicted"/>
<keyword evidence="1" id="KW-0175">Coiled coil</keyword>
<evidence type="ECO:0000313" key="4">
    <source>
        <dbReference type="EMBL" id="RRK35050.1"/>
    </source>
</evidence>
<protein>
    <submittedName>
        <fullName evidence="4">Relaxase</fullName>
    </submittedName>
</protein>
<reference evidence="4" key="1">
    <citation type="submission" date="2018-10" db="EMBL/GenBank/DDBJ databases">
        <title>Schaedlerella arabinophila gen. nov. sp. nov., isolated from the mouse intestinal tract and comparative analysis with the genome of the closely related altered Schaedler flora strain ASF502.</title>
        <authorList>
            <person name="Miyake S."/>
            <person name="Soh M."/>
            <person name="Seedorf H."/>
        </authorList>
    </citation>
    <scope>NUCLEOTIDE SEQUENCE [LARGE SCALE GENOMIC DNA]</scope>
    <source>
        <strain evidence="4">DSM 106076</strain>
    </source>
</reference>
<name>A0A426DQM8_9FIRM</name>
<dbReference type="RefSeq" id="WP_125130398.1">
    <property type="nucleotide sequence ID" value="NZ_RHJS01000002.1"/>
</dbReference>
<evidence type="ECO:0000256" key="1">
    <source>
        <dbReference type="SAM" id="Coils"/>
    </source>
</evidence>
<evidence type="ECO:0000256" key="2">
    <source>
        <dbReference type="SAM" id="MobiDB-lite"/>
    </source>
</evidence>
<feature type="coiled-coil region" evidence="1">
    <location>
        <begin position="492"/>
        <end position="519"/>
    </location>
</feature>
<dbReference type="Pfam" id="PF03432">
    <property type="entry name" value="Relaxase"/>
    <property type="match status" value="1"/>
</dbReference>
<organism evidence="4 5">
    <name type="scientific">Schaedlerella arabinosiphila</name>
    <dbReference type="NCBI Taxonomy" id="2044587"/>
    <lineage>
        <taxon>Bacteria</taxon>
        <taxon>Bacillati</taxon>
        <taxon>Bacillota</taxon>
        <taxon>Clostridia</taxon>
        <taxon>Lachnospirales</taxon>
        <taxon>Lachnospiraceae</taxon>
        <taxon>Schaedlerella</taxon>
    </lineage>
</organism>
<feature type="compositionally biased region" description="Basic and acidic residues" evidence="2">
    <location>
        <begin position="232"/>
        <end position="241"/>
    </location>
</feature>